<feature type="domain" description="Signal transduction histidine kinase subgroup 3 dimerisation and phosphoacceptor" evidence="11">
    <location>
        <begin position="169"/>
        <end position="235"/>
    </location>
</feature>
<dbReference type="Pfam" id="PF02518">
    <property type="entry name" value="HATPase_c"/>
    <property type="match status" value="1"/>
</dbReference>
<evidence type="ECO:0000313" key="12">
    <source>
        <dbReference type="EMBL" id="MFI6504529.1"/>
    </source>
</evidence>
<dbReference type="RefSeq" id="WP_397090295.1">
    <property type="nucleotide sequence ID" value="NZ_JBITGY010000015.1"/>
</dbReference>
<keyword evidence="5" id="KW-0547">Nucleotide-binding</keyword>
<reference evidence="12 13" key="1">
    <citation type="submission" date="2024-10" db="EMBL/GenBank/DDBJ databases">
        <title>The Natural Products Discovery Center: Release of the First 8490 Sequenced Strains for Exploring Actinobacteria Biosynthetic Diversity.</title>
        <authorList>
            <person name="Kalkreuter E."/>
            <person name="Kautsar S.A."/>
            <person name="Yang D."/>
            <person name="Bader C.D."/>
            <person name="Teijaro C.N."/>
            <person name="Fluegel L."/>
            <person name="Davis C.M."/>
            <person name="Simpson J.R."/>
            <person name="Lauterbach L."/>
            <person name="Steele A.D."/>
            <person name="Gui C."/>
            <person name="Meng S."/>
            <person name="Li G."/>
            <person name="Viehrig K."/>
            <person name="Ye F."/>
            <person name="Su P."/>
            <person name="Kiefer A.F."/>
            <person name="Nichols A."/>
            <person name="Cepeda A.J."/>
            <person name="Yan W."/>
            <person name="Fan B."/>
            <person name="Jiang Y."/>
            <person name="Adhikari A."/>
            <person name="Zheng C.-J."/>
            <person name="Schuster L."/>
            <person name="Cowan T.M."/>
            <person name="Smanski M.J."/>
            <person name="Chevrette M.G."/>
            <person name="De Carvalho L.P.S."/>
            <person name="Shen B."/>
        </authorList>
    </citation>
    <scope>NUCLEOTIDE SEQUENCE [LARGE SCALE GENOMIC DNA]</scope>
    <source>
        <strain evidence="12 13">NPDC050545</strain>
    </source>
</reference>
<dbReference type="CDD" id="cd16917">
    <property type="entry name" value="HATPase_UhpB-NarQ-NarX-like"/>
    <property type="match status" value="1"/>
</dbReference>
<keyword evidence="3" id="KW-0597">Phosphoprotein</keyword>
<evidence type="ECO:0000256" key="3">
    <source>
        <dbReference type="ARBA" id="ARBA00022553"/>
    </source>
</evidence>
<proteinExistence type="predicted"/>
<gene>
    <name evidence="12" type="ORF">ACIBG2_44590</name>
</gene>
<dbReference type="PANTHER" id="PTHR24421:SF10">
    <property type="entry name" value="NITRATE_NITRITE SENSOR PROTEIN NARQ"/>
    <property type="match status" value="1"/>
</dbReference>
<keyword evidence="9" id="KW-0812">Transmembrane</keyword>
<evidence type="ECO:0000259" key="11">
    <source>
        <dbReference type="Pfam" id="PF07730"/>
    </source>
</evidence>
<dbReference type="PANTHER" id="PTHR24421">
    <property type="entry name" value="NITRATE/NITRITE SENSOR PROTEIN NARX-RELATED"/>
    <property type="match status" value="1"/>
</dbReference>
<evidence type="ECO:0000256" key="4">
    <source>
        <dbReference type="ARBA" id="ARBA00022679"/>
    </source>
</evidence>
<dbReference type="Gene3D" id="3.30.565.10">
    <property type="entry name" value="Histidine kinase-like ATPase, C-terminal domain"/>
    <property type="match status" value="1"/>
</dbReference>
<evidence type="ECO:0000313" key="13">
    <source>
        <dbReference type="Proteomes" id="UP001612741"/>
    </source>
</evidence>
<organism evidence="12 13">
    <name type="scientific">Nonomuraea typhae</name>
    <dbReference type="NCBI Taxonomy" id="2603600"/>
    <lineage>
        <taxon>Bacteria</taxon>
        <taxon>Bacillati</taxon>
        <taxon>Actinomycetota</taxon>
        <taxon>Actinomycetes</taxon>
        <taxon>Streptosporangiales</taxon>
        <taxon>Streptosporangiaceae</taxon>
        <taxon>Nonomuraea</taxon>
    </lineage>
</organism>
<dbReference type="InterPro" id="IPR011712">
    <property type="entry name" value="Sig_transdc_His_kin_sub3_dim/P"/>
</dbReference>
<dbReference type="EC" id="2.7.13.3" evidence="2"/>
<evidence type="ECO:0000256" key="1">
    <source>
        <dbReference type="ARBA" id="ARBA00000085"/>
    </source>
</evidence>
<keyword evidence="9" id="KW-1133">Transmembrane helix</keyword>
<accession>A0ABW7ZCJ4</accession>
<feature type="domain" description="Histidine kinase/HSP90-like ATPase" evidence="10">
    <location>
        <begin position="276"/>
        <end position="363"/>
    </location>
</feature>
<dbReference type="Gene3D" id="1.20.5.1930">
    <property type="match status" value="1"/>
</dbReference>
<evidence type="ECO:0000256" key="7">
    <source>
        <dbReference type="ARBA" id="ARBA00022840"/>
    </source>
</evidence>
<sequence>MVRRVLVWWSGHPRAADTMLAGVACVYLLIEIPYHEQSLARFAGVPPTFWADFAAFACVAFRRRRPYEVLVAIWALWLAAGRWDIWLEVNNSWAELGASTALQIAFYTVGRWRASPYWLVVALAVLVPGGVLSAAVVTTAWAIGVARRRWVTAAAQAEEGRALAMVAEERVRIARELHDIVAHNVSAMVIQSHGATVALLDEDRLAAGTALEAIRESGQAALVELRLLLGGLRQEEAGEPQPGIEAIGGLVERHPLAVRLRVEGRIRTAPAGLGLAAYRIVQEALTNTLKHAGKEAEAQVVLRYGEHGLHITVTDDGSGRPRARPARSGHGLINIAERAALFGGASHAAPLPQGGFQVEATLPWV</sequence>
<comment type="catalytic activity">
    <reaction evidence="1">
        <text>ATP + protein L-histidine = ADP + protein N-phospho-L-histidine.</text>
        <dbReference type="EC" id="2.7.13.3"/>
    </reaction>
</comment>
<keyword evidence="4" id="KW-0808">Transferase</keyword>
<keyword evidence="7" id="KW-0067">ATP-binding</keyword>
<dbReference type="SUPFAM" id="SSF55874">
    <property type="entry name" value="ATPase domain of HSP90 chaperone/DNA topoisomerase II/histidine kinase"/>
    <property type="match status" value="1"/>
</dbReference>
<feature type="transmembrane region" description="Helical" evidence="9">
    <location>
        <begin position="117"/>
        <end position="143"/>
    </location>
</feature>
<name>A0ABW7ZCJ4_9ACTN</name>
<dbReference type="GO" id="GO:0016301">
    <property type="term" value="F:kinase activity"/>
    <property type="evidence" value="ECO:0007669"/>
    <property type="project" value="UniProtKB-KW"/>
</dbReference>
<keyword evidence="9" id="KW-0472">Membrane</keyword>
<dbReference type="Proteomes" id="UP001612741">
    <property type="component" value="Unassembled WGS sequence"/>
</dbReference>
<evidence type="ECO:0000259" key="10">
    <source>
        <dbReference type="Pfam" id="PF02518"/>
    </source>
</evidence>
<evidence type="ECO:0000256" key="2">
    <source>
        <dbReference type="ARBA" id="ARBA00012438"/>
    </source>
</evidence>
<dbReference type="Pfam" id="PF07730">
    <property type="entry name" value="HisKA_3"/>
    <property type="match status" value="1"/>
</dbReference>
<dbReference type="EMBL" id="JBITGY010000015">
    <property type="protein sequence ID" value="MFI6504529.1"/>
    <property type="molecule type" value="Genomic_DNA"/>
</dbReference>
<evidence type="ECO:0000256" key="6">
    <source>
        <dbReference type="ARBA" id="ARBA00022777"/>
    </source>
</evidence>
<evidence type="ECO:0000256" key="9">
    <source>
        <dbReference type="SAM" id="Phobius"/>
    </source>
</evidence>
<comment type="caution">
    <text evidence="12">The sequence shown here is derived from an EMBL/GenBank/DDBJ whole genome shotgun (WGS) entry which is preliminary data.</text>
</comment>
<dbReference type="InterPro" id="IPR050482">
    <property type="entry name" value="Sensor_HK_TwoCompSys"/>
</dbReference>
<protein>
    <recommendedName>
        <fullName evidence="2">histidine kinase</fullName>
        <ecNumber evidence="2">2.7.13.3</ecNumber>
    </recommendedName>
</protein>
<dbReference type="InterPro" id="IPR003594">
    <property type="entry name" value="HATPase_dom"/>
</dbReference>
<keyword evidence="13" id="KW-1185">Reference proteome</keyword>
<keyword evidence="6 12" id="KW-0418">Kinase</keyword>
<evidence type="ECO:0000256" key="5">
    <source>
        <dbReference type="ARBA" id="ARBA00022741"/>
    </source>
</evidence>
<dbReference type="InterPro" id="IPR036890">
    <property type="entry name" value="HATPase_C_sf"/>
</dbReference>
<keyword evidence="8" id="KW-0902">Two-component regulatory system</keyword>
<evidence type="ECO:0000256" key="8">
    <source>
        <dbReference type="ARBA" id="ARBA00023012"/>
    </source>
</evidence>